<dbReference type="Pfam" id="PF00780">
    <property type="entry name" value="CNH"/>
    <property type="match status" value="1"/>
</dbReference>
<dbReference type="EMBL" id="JAPWTJ010000736">
    <property type="protein sequence ID" value="KAJ8976028.1"/>
    <property type="molecule type" value="Genomic_DNA"/>
</dbReference>
<evidence type="ECO:0000256" key="3">
    <source>
        <dbReference type="ARBA" id="ARBA00038201"/>
    </source>
</evidence>
<dbReference type="InterPro" id="IPR019452">
    <property type="entry name" value="VPS39/TGF_beta_rcpt-assoc_1"/>
</dbReference>
<dbReference type="PROSITE" id="PS50219">
    <property type="entry name" value="CNH"/>
    <property type="match status" value="1"/>
</dbReference>
<accession>A0ABQ9JEH3</accession>
<dbReference type="Proteomes" id="UP001162164">
    <property type="component" value="Unassembled WGS sequence"/>
</dbReference>
<dbReference type="PANTHER" id="PTHR12894">
    <property type="entry name" value="CNH DOMAIN CONTAINING"/>
    <property type="match status" value="1"/>
</dbReference>
<dbReference type="PANTHER" id="PTHR12894:SF49">
    <property type="entry name" value="VAM6_VPS39-LIKE PROTEIN"/>
    <property type="match status" value="1"/>
</dbReference>
<evidence type="ECO:0000256" key="1">
    <source>
        <dbReference type="ARBA" id="ARBA00004184"/>
    </source>
</evidence>
<reference evidence="5" key="1">
    <citation type="journal article" date="2023" name="Insect Mol. Biol.">
        <title>Genome sequencing provides insights into the evolution of gene families encoding plant cell wall-degrading enzymes in longhorned beetles.</title>
        <authorList>
            <person name="Shin N.R."/>
            <person name="Okamura Y."/>
            <person name="Kirsch R."/>
            <person name="Pauchet Y."/>
        </authorList>
    </citation>
    <scope>NUCLEOTIDE SEQUENCE</scope>
    <source>
        <strain evidence="5">MMC_N1</strain>
    </source>
</reference>
<protein>
    <recommendedName>
        <fullName evidence="4">CNH domain-containing protein</fullName>
    </recommendedName>
</protein>
<evidence type="ECO:0000313" key="6">
    <source>
        <dbReference type="Proteomes" id="UP001162164"/>
    </source>
</evidence>
<keyword evidence="6" id="KW-1185">Reference proteome</keyword>
<dbReference type="SUPFAM" id="SSF50978">
    <property type="entry name" value="WD40 repeat-like"/>
    <property type="match status" value="1"/>
</dbReference>
<dbReference type="InterPro" id="IPR001180">
    <property type="entry name" value="CNH_dom"/>
</dbReference>
<dbReference type="InterPro" id="IPR032914">
    <property type="entry name" value="Vam6/VPS39/TRAP1"/>
</dbReference>
<name>A0ABQ9JEH3_9CUCU</name>
<comment type="subcellular location">
    <subcellularLocation>
        <location evidence="1">Endomembrane system</location>
        <topology evidence="1">Peripheral membrane protein</topology>
    </subcellularLocation>
</comment>
<gene>
    <name evidence="5" type="ORF">NQ317_003569</name>
</gene>
<organism evidence="5 6">
    <name type="scientific">Molorchus minor</name>
    <dbReference type="NCBI Taxonomy" id="1323400"/>
    <lineage>
        <taxon>Eukaryota</taxon>
        <taxon>Metazoa</taxon>
        <taxon>Ecdysozoa</taxon>
        <taxon>Arthropoda</taxon>
        <taxon>Hexapoda</taxon>
        <taxon>Insecta</taxon>
        <taxon>Pterygota</taxon>
        <taxon>Neoptera</taxon>
        <taxon>Endopterygota</taxon>
        <taxon>Coleoptera</taxon>
        <taxon>Polyphaga</taxon>
        <taxon>Cucujiformia</taxon>
        <taxon>Chrysomeloidea</taxon>
        <taxon>Cerambycidae</taxon>
        <taxon>Lamiinae</taxon>
        <taxon>Monochamini</taxon>
        <taxon>Molorchus</taxon>
    </lineage>
</organism>
<feature type="domain" description="CNH" evidence="4">
    <location>
        <begin position="14"/>
        <end position="288"/>
    </location>
</feature>
<dbReference type="SMART" id="SM00036">
    <property type="entry name" value="CNH"/>
    <property type="match status" value="1"/>
</dbReference>
<evidence type="ECO:0000259" key="4">
    <source>
        <dbReference type="PROSITE" id="PS50219"/>
    </source>
</evidence>
<proteinExistence type="inferred from homology"/>
<sequence length="551" mass="62524">MHEAYQISPLLNLTFQVESIVAYENNLLVGTRQGHLCMYNLVRTDDKCEVQLMRYHKSFSKKAVQQLEVIPDHNLLISLTDNLVQIHDLNAINFTTISQVTKSKGATLFTINVKKQTSLTGAKKCIGPHGSSCKRKIQLYYLKNNEFFQLMEDINLTDIPKAMVWCQEAICVGFRGEYALLELDGKQTDLFPTSSTRSNDPCIVRVSGTTFALCRESQTVLVNTKGETERNKALRWSDVPVTLAWDEPYALGVLTDCIEVLTLEPSGLVQTLPDMSKVRFIVTAQQGLLFAASASHIWCIQAVDVEKQRKVLVDAKQFQLALKLTQISNESQEEKNEKIHNIHTLLAYDLFHRKQFHESMKEFLKLGTDAYDVIRLFPDLLLNNSKELNARTHQGSYRKRIGDQPPCPHRLSYRDEASAAANVNARGNLNERPTSKSTNQLLQIIDTTLLKCYLQTNDALVAPLLRLNHCHLVETEKILKKMGKHNELIILYQTKGQHRRALELLQSEGSIERTIGYLQHLGSDNMGLILEFADWVLTVAPKMIFTEDIAK</sequence>
<evidence type="ECO:0000313" key="5">
    <source>
        <dbReference type="EMBL" id="KAJ8976028.1"/>
    </source>
</evidence>
<dbReference type="Pfam" id="PF10366">
    <property type="entry name" value="Vps39_1"/>
    <property type="match status" value="1"/>
</dbReference>
<keyword evidence="2" id="KW-0472">Membrane</keyword>
<comment type="similarity">
    <text evidence="3">Belongs to the VAM6/VPS39 family.</text>
</comment>
<comment type="caution">
    <text evidence="5">The sequence shown here is derived from an EMBL/GenBank/DDBJ whole genome shotgun (WGS) entry which is preliminary data.</text>
</comment>
<evidence type="ECO:0000256" key="2">
    <source>
        <dbReference type="ARBA" id="ARBA00023136"/>
    </source>
</evidence>
<dbReference type="InterPro" id="IPR036322">
    <property type="entry name" value="WD40_repeat_dom_sf"/>
</dbReference>